<proteinExistence type="predicted"/>
<sequence length="253" mass="29235">MEPVLTLLRIGFLLLCCLCASFGGRAASLHVYCDDWPGFCQADGKGVYLELVRTIYQPHGYRVIHHIVPYKRSLALIAKKGGDMAMGVYLDEVRGVRQPYFPASADDLTVIMLKQWQPQWRGESSLLGQHVLWRRGWALDKYIPVTMKWHEIDSDEVALQLLNKGRYRYFLTAGVLYPDGELPTGLYRTFLRWIPTYPIFSDTAEGAKLQRIWDQDMASLIRQGTLADIYRHNHLYDYYQGFIKELEKQAAPR</sequence>
<evidence type="ECO:0000313" key="1">
    <source>
        <dbReference type="EMBL" id="XAG42283.1"/>
    </source>
</evidence>
<gene>
    <name evidence="1" type="ORF">MRK42_04595</name>
</gene>
<evidence type="ECO:0008006" key="2">
    <source>
        <dbReference type="Google" id="ProtNLM"/>
    </source>
</evidence>
<dbReference type="RefSeq" id="WP_338611826.1">
    <property type="nucleotide sequence ID" value="NZ_CP095328.1"/>
</dbReference>
<protein>
    <recommendedName>
        <fullName evidence="2">ABC transporter substrate-binding protein</fullName>
    </recommendedName>
</protein>
<dbReference type="SUPFAM" id="SSF53850">
    <property type="entry name" value="Periplasmic binding protein-like II"/>
    <property type="match status" value="1"/>
</dbReference>
<dbReference type="AlphaFoldDB" id="A0AAU6TB37"/>
<dbReference type="EMBL" id="CP095328">
    <property type="protein sequence ID" value="XAG42283.1"/>
    <property type="molecule type" value="Genomic_DNA"/>
</dbReference>
<accession>A0AAU6TB37</accession>
<reference evidence="1" key="1">
    <citation type="submission" date="2022-03" db="EMBL/GenBank/DDBJ databases">
        <title>Sea Food Isolates.</title>
        <authorList>
            <person name="Li C."/>
        </authorList>
    </citation>
    <scope>NUCLEOTIDE SEQUENCE</scope>
    <source>
        <strain evidence="1">19NY04SH05-1</strain>
    </source>
</reference>
<name>A0AAU6TB37_9GAMM</name>
<organism evidence="1">
    <name type="scientific">Aeromonas sp. 19NY04SH05-1</name>
    <dbReference type="NCBI Taxonomy" id="2920537"/>
    <lineage>
        <taxon>Bacteria</taxon>
        <taxon>Pseudomonadati</taxon>
        <taxon>Pseudomonadota</taxon>
        <taxon>Gammaproteobacteria</taxon>
        <taxon>Aeromonadales</taxon>
        <taxon>Aeromonadaceae</taxon>
        <taxon>Aeromonas</taxon>
    </lineage>
</organism>